<comment type="caution">
    <text evidence="4">The sequence shown here is derived from an EMBL/GenBank/DDBJ whole genome shotgun (WGS) entry which is preliminary data.</text>
</comment>
<evidence type="ECO:0000313" key="5">
    <source>
        <dbReference type="Proteomes" id="UP000824090"/>
    </source>
</evidence>
<reference evidence="4" key="2">
    <citation type="journal article" date="2021" name="PeerJ">
        <title>Extensive microbial diversity within the chicken gut microbiome revealed by metagenomics and culture.</title>
        <authorList>
            <person name="Gilroy R."/>
            <person name="Ravi A."/>
            <person name="Getino M."/>
            <person name="Pursley I."/>
            <person name="Horton D.L."/>
            <person name="Alikhan N.F."/>
            <person name="Baker D."/>
            <person name="Gharbi K."/>
            <person name="Hall N."/>
            <person name="Watson M."/>
            <person name="Adriaenssens E.M."/>
            <person name="Foster-Nyarko E."/>
            <person name="Jarju S."/>
            <person name="Secka A."/>
            <person name="Antonio M."/>
            <person name="Oren A."/>
            <person name="Chaudhuri R.R."/>
            <person name="La Ragione R."/>
            <person name="Hildebrand F."/>
            <person name="Pallen M.J."/>
        </authorList>
    </citation>
    <scope>NUCLEOTIDE SEQUENCE</scope>
    <source>
        <strain evidence="4">ChiHcec3-6078</strain>
    </source>
</reference>
<proteinExistence type="inferred from homology"/>
<dbReference type="EMBL" id="DVMP01000111">
    <property type="protein sequence ID" value="HIU26024.1"/>
    <property type="molecule type" value="Genomic_DNA"/>
</dbReference>
<dbReference type="NCBIfam" id="TIGR00230">
    <property type="entry name" value="sfsA"/>
    <property type="match status" value="1"/>
</dbReference>
<evidence type="ECO:0000256" key="1">
    <source>
        <dbReference type="HAMAP-Rule" id="MF_00095"/>
    </source>
</evidence>
<accession>A0A9D1I161</accession>
<dbReference type="InterPro" id="IPR040452">
    <property type="entry name" value="SfsA_C"/>
</dbReference>
<evidence type="ECO:0000313" key="4">
    <source>
        <dbReference type="EMBL" id="HIU26024.1"/>
    </source>
</evidence>
<dbReference type="Pfam" id="PF03749">
    <property type="entry name" value="SfsA"/>
    <property type="match status" value="1"/>
</dbReference>
<feature type="domain" description="SfsA N-terminal OB" evidence="3">
    <location>
        <begin position="12"/>
        <end position="77"/>
    </location>
</feature>
<dbReference type="AlphaFoldDB" id="A0A9D1I161"/>
<evidence type="ECO:0000259" key="3">
    <source>
        <dbReference type="Pfam" id="PF17746"/>
    </source>
</evidence>
<protein>
    <recommendedName>
        <fullName evidence="1">Sugar fermentation stimulation protein homolog</fullName>
    </recommendedName>
</protein>
<comment type="similarity">
    <text evidence="1">Belongs to the SfsA family.</text>
</comment>
<dbReference type="Pfam" id="PF17746">
    <property type="entry name" value="SfsA_N"/>
    <property type="match status" value="1"/>
</dbReference>
<dbReference type="InterPro" id="IPR041465">
    <property type="entry name" value="SfsA_N"/>
</dbReference>
<dbReference type="Gene3D" id="2.40.50.580">
    <property type="match status" value="1"/>
</dbReference>
<dbReference type="CDD" id="cd22359">
    <property type="entry name" value="SfsA-like_bacterial"/>
    <property type="match status" value="1"/>
</dbReference>
<gene>
    <name evidence="1 4" type="primary">sfsA</name>
    <name evidence="4" type="ORF">IAC50_06000</name>
</gene>
<dbReference type="InterPro" id="IPR005224">
    <property type="entry name" value="SfsA"/>
</dbReference>
<dbReference type="GO" id="GO:0003677">
    <property type="term" value="F:DNA binding"/>
    <property type="evidence" value="ECO:0007669"/>
    <property type="project" value="InterPro"/>
</dbReference>
<evidence type="ECO:0000259" key="2">
    <source>
        <dbReference type="Pfam" id="PF03749"/>
    </source>
</evidence>
<reference evidence="4" key="1">
    <citation type="submission" date="2020-10" db="EMBL/GenBank/DDBJ databases">
        <authorList>
            <person name="Gilroy R."/>
        </authorList>
    </citation>
    <scope>NUCLEOTIDE SEQUENCE</scope>
    <source>
        <strain evidence="4">ChiHcec3-6078</strain>
    </source>
</reference>
<dbReference type="Gene3D" id="3.40.1350.60">
    <property type="match status" value="1"/>
</dbReference>
<dbReference type="HAMAP" id="MF_00095">
    <property type="entry name" value="SfsA"/>
    <property type="match status" value="1"/>
</dbReference>
<name>A0A9D1I161_9FIRM</name>
<organism evidence="4 5">
    <name type="scientific">Candidatus Allocopromorpha excrementigallinarum</name>
    <dbReference type="NCBI Taxonomy" id="2840742"/>
    <lineage>
        <taxon>Bacteria</taxon>
        <taxon>Bacillati</taxon>
        <taxon>Bacillota</taxon>
        <taxon>Clostridia</taxon>
        <taxon>Eubacteriales</taxon>
        <taxon>Eubacteriaceae</taxon>
        <taxon>Eubacteriaceae incertae sedis</taxon>
        <taxon>Candidatus Allocopromorpha</taxon>
    </lineage>
</organism>
<dbReference type="PANTHER" id="PTHR30545:SF2">
    <property type="entry name" value="SUGAR FERMENTATION STIMULATION PROTEIN A"/>
    <property type="match status" value="1"/>
</dbReference>
<sequence>MKYTNIQSGIFVERPNRFVALVDMGGKQEQVHVKNTGRCRELLVPGAKVYLEDFAGKMGSRKLRYSLVVVEKKTPRGTLIINMDSQAPNKAVEEALMEGRLPLRGMEALKTLRREYKYGSSRMDFYGVDISGREALIEVKGVTLEENGTARFPDAPTQRGIKHVEELIEARKEGVFAYMIFVIQMKGPVKFEPNRDTHPEFGEALEKAERAGVELLAVDCRVTPGEMKTDSPVEIIL</sequence>
<dbReference type="PANTHER" id="PTHR30545">
    <property type="entry name" value="SUGAR FERMENTATION STIMULATION PROTEIN A"/>
    <property type="match status" value="1"/>
</dbReference>
<feature type="domain" description="Sugar fermentation stimulation protein C-terminal" evidence="2">
    <location>
        <begin position="86"/>
        <end position="225"/>
    </location>
</feature>
<dbReference type="Proteomes" id="UP000824090">
    <property type="component" value="Unassembled WGS sequence"/>
</dbReference>